<name>I1X4X9_9BACT</name>
<feature type="region of interest" description="Disordered" evidence="1">
    <location>
        <begin position="104"/>
        <end position="130"/>
    </location>
</feature>
<dbReference type="Gene3D" id="3.30.1370.120">
    <property type="match status" value="1"/>
</dbReference>
<feature type="chain" id="PRO_5003654009" evidence="2">
    <location>
        <begin position="25"/>
        <end position="276"/>
    </location>
</feature>
<accession>I1X4X9</accession>
<protein>
    <submittedName>
        <fullName evidence="3">Type II and III secretion system protein</fullName>
    </submittedName>
</protein>
<evidence type="ECO:0000313" key="3">
    <source>
        <dbReference type="EMBL" id="AFI78554.1"/>
    </source>
</evidence>
<feature type="compositionally biased region" description="Polar residues" evidence="1">
    <location>
        <begin position="104"/>
        <end position="113"/>
    </location>
</feature>
<keyword evidence="2" id="KW-0732">Signal</keyword>
<evidence type="ECO:0000256" key="2">
    <source>
        <dbReference type="SAM" id="SignalP"/>
    </source>
</evidence>
<dbReference type="AlphaFoldDB" id="I1X4X9"/>
<proteinExistence type="predicted"/>
<dbReference type="InterPro" id="IPR038591">
    <property type="entry name" value="NolW-like_sf"/>
</dbReference>
<evidence type="ECO:0000256" key="1">
    <source>
        <dbReference type="SAM" id="MobiDB-lite"/>
    </source>
</evidence>
<dbReference type="EMBL" id="JQ256784">
    <property type="protein sequence ID" value="AFI78554.1"/>
    <property type="molecule type" value="Genomic_DNA"/>
</dbReference>
<gene>
    <name evidence="3" type="ORF">ws172H5_0048</name>
</gene>
<reference evidence="3" key="1">
    <citation type="journal article" date="2012" name="ISME J.">
        <title>Roseobacter clade bacteria are abundant in coastal sediments and encode a novel combination of sulfur oxidation genes.</title>
        <authorList>
            <person name="Lenk S."/>
            <person name="Moraru C."/>
            <person name="Hahnke S."/>
            <person name="Arnds J."/>
            <person name="Richter M."/>
            <person name="Kube M."/>
            <person name="Reinhardt R."/>
            <person name="Brinkhoff T."/>
            <person name="Harder J."/>
            <person name="Amann R."/>
            <person name="Mussmann M."/>
        </authorList>
    </citation>
    <scope>NUCLEOTIDE SEQUENCE</scope>
</reference>
<organism evidence="3">
    <name type="scientific">uncultured bacterium ws172H5</name>
    <dbReference type="NCBI Taxonomy" id="1131829"/>
    <lineage>
        <taxon>Bacteria</taxon>
        <taxon>environmental samples</taxon>
    </lineage>
</organism>
<feature type="signal peptide" evidence="2">
    <location>
        <begin position="1"/>
        <end position="24"/>
    </location>
</feature>
<sequence>MKTLSILRLCLLLVAFGLSAISTAETMQLEKIELQHIPARDVIPLIKPFLAEKAVISAKGYTIIVKTTAENMPQVKALIHELDIPTKQLQITVSLDPGVILQNPVANKPQQAQPDDKTSGKSKGPTAGSETTLLYKTKGHEVSPGTQIIKVLQNRWSMIRTGQSIPVMKRTRNPDGTITESISYQQINQGLRIKPHLAEQQVTLYVQPFYEADNPTKSGGKLYYKQEKVATAMLGKWFGLEATSGVPIPVDSNWIQQNQFAANPIPLIFLKVDIAP</sequence>